<gene>
    <name evidence="1" type="ORF">KP803_09530</name>
</gene>
<dbReference type="Proteomes" id="UP001139559">
    <property type="component" value="Unassembled WGS sequence"/>
</dbReference>
<dbReference type="InterPro" id="IPR010706">
    <property type="entry name" value="Fatty_acid_cis-trans_isomerase"/>
</dbReference>
<evidence type="ECO:0000313" key="1">
    <source>
        <dbReference type="EMBL" id="MCK6263512.1"/>
    </source>
</evidence>
<dbReference type="PROSITE" id="PS51257">
    <property type="entry name" value="PROKAR_LIPOPROTEIN"/>
    <property type="match status" value="1"/>
</dbReference>
<name>A0A9X2BJI8_9VIBR</name>
<protein>
    <submittedName>
        <fullName evidence="1">Fatty acid cis/trans isomerase</fullName>
    </submittedName>
</protein>
<dbReference type="RefSeq" id="WP_248008596.1">
    <property type="nucleotide sequence ID" value="NZ_JAJHVV010000005.1"/>
</dbReference>
<keyword evidence="2" id="KW-1185">Reference proteome</keyword>
<dbReference type="Pfam" id="PF06934">
    <property type="entry name" value="CTI"/>
    <property type="match status" value="1"/>
</dbReference>
<dbReference type="GO" id="GO:0016853">
    <property type="term" value="F:isomerase activity"/>
    <property type="evidence" value="ECO:0007669"/>
    <property type="project" value="UniProtKB-KW"/>
</dbReference>
<keyword evidence="1" id="KW-0413">Isomerase</keyword>
<organism evidence="1 2">
    <name type="scientific">Vibrio amylolyticus</name>
    <dbReference type="NCBI Taxonomy" id="2847292"/>
    <lineage>
        <taxon>Bacteria</taxon>
        <taxon>Pseudomonadati</taxon>
        <taxon>Pseudomonadota</taxon>
        <taxon>Gammaproteobacteria</taxon>
        <taxon>Vibrionales</taxon>
        <taxon>Vibrionaceae</taxon>
        <taxon>Vibrio</taxon>
    </lineage>
</organism>
<accession>A0A9X2BJI8</accession>
<proteinExistence type="predicted"/>
<evidence type="ECO:0000313" key="2">
    <source>
        <dbReference type="Proteomes" id="UP001139559"/>
    </source>
</evidence>
<dbReference type="EMBL" id="JAJHVV010000005">
    <property type="protein sequence ID" value="MCK6263512.1"/>
    <property type="molecule type" value="Genomic_DNA"/>
</dbReference>
<comment type="caution">
    <text evidence="1">The sequence shown here is derived from an EMBL/GenBank/DDBJ whole genome shotgun (WGS) entry which is preliminary data.</text>
</comment>
<reference evidence="1" key="1">
    <citation type="submission" date="2021-11" db="EMBL/GenBank/DDBJ databases">
        <title>Vibrio ZSDE26 sp. nov. and Vibrio ZSDZ34 sp. nov., isolated from coastal seawater in Qingdao.</title>
        <authorList>
            <person name="Zhang P."/>
        </authorList>
    </citation>
    <scope>NUCLEOTIDE SEQUENCE</scope>
    <source>
        <strain evidence="1">ZSDE26</strain>
    </source>
</reference>
<dbReference type="AlphaFoldDB" id="A0A9X2BJI8"/>
<sequence>MNLRRLFSILLVVIFSGCATYAGLNYDELFGKEEVQQRTVELDSPPSDFFVNQVKPIIDNRCVVCHACYDAPCQLKMSSVEGIDRGASKALVYQGTRLTAATQTRLFEDAQTTTEWRNLSFHPILNERIQTPTANVQAGLIARMLQQKENHPLPDQKQLEGFDFSTDRQQECPSIEEVDKYEQDYPTWGMPYGMPNLDKYEYSTLMTWLQNGATMNEPLPISYEQQQLIDKYETFLNKNSLKSQLSARYIYEHLFLSHLYFSDLGDDESTHSPRFFNLVRSATPPGEPLERIATRRPYGDPGVERVYYRIIPEQGTTVSKTHLPFALNNERIDNWTTWFVDADYQVNALPSYRINVAANPLTAFTDLPVHSRYRFMLDNAQNTIGGFIKGPVCRGQLALNVINDRFWVFFIDPEKSDIPEINEFYQSQAVNLKLPSELDSNTVPVLNWVKYSRQQARYLEAKSNFVNDFFEKGEYLNSNIIWQGDGTNDNAALTIFRHFDSASVVQGLVGQPPKTAWILDYALLERIHYLLVAGFDIYGNFGHQLITRMFMDFLRLEGETNFISLLPHEMRHIEHSSWYKNQSSQMSDYLQRNVRPFAQQSQIPYQTNNYKNELYDILTTMLKPVLNARYEIEQTELTLESEIHLQKIDLIKGRGLAYLPETIMMLIESESGKDEVFTLMHNSAHTNISSLFDEASNRDPENDDLTLVKGVLGSYPEAFLLVNEKQIPKLVNMLSSLSTEEDYIKLLDQFGIRRSDERFWPFSDRLHAWYQQDQPIEFGLLDYNRFENR</sequence>